<dbReference type="PANTHER" id="PTHR46917">
    <property type="entry name" value="MORN REPEAT-CONTAINING PROTEIN 2"/>
    <property type="match status" value="1"/>
</dbReference>
<evidence type="ECO:0000256" key="2">
    <source>
        <dbReference type="SAM" id="MobiDB-lite"/>
    </source>
</evidence>
<gene>
    <name evidence="3" type="ORF">TTHERM_001000210</name>
</gene>
<dbReference type="PANTHER" id="PTHR46917:SF1">
    <property type="entry name" value="MORN REPEAT-CONTAINING PROTEIN 2"/>
    <property type="match status" value="1"/>
</dbReference>
<protein>
    <recommendedName>
        <fullName evidence="5">MORN motif protein</fullName>
    </recommendedName>
</protein>
<evidence type="ECO:0008006" key="5">
    <source>
        <dbReference type="Google" id="ProtNLM"/>
    </source>
</evidence>
<sequence>MFKRSVSPNQKVKQRKHYRCELNNGVYEGDILQYRKDGIGMFIHDEGSVYFGGFYQDNFHGEGVILFKQGGIFYGQFQRGKVNGIGCLQLKESFVVGYFSQSIMNGRVYLFNSSSRVWKFCEYQQGKKIREIQEETVEDIRQLPSFLIKDQQASAKFINFLDLQIEQIFKKDVNNSLSLLECEQNPRQKYVGYIDKQGNLNGLGCIFTNDLLQMCGSYEEGKIQGLGRTLHDNGDIYDGYFRRDQMEGQGIYYTYQTNTYIYAYFKRNECIKVIKGDQDYPTQLIRKMKQKIHEKSAEYLDGSINFKGININLEYIVKSIKEDMIMNAKRQRNQFFDISRCDAIEDEDQILKKADFIQQEQSSIASYRKSSNGSNNTAGAKFQIYNQNTNKMIKVQPFTNMVQSQIQDDSNLIQNTINEPQDSPIRPSTSQSKSNQKNSKIFTQSRQSRSPVYDRLLSSSYQKEVLSQSQRLIKSIENSNSLQNLTDRTSANPRTSFNENLYNQNTSTYFNQSQNSSNNQNISIKKLINSQLIENKSMTDNQIKMQLLYDNPENNNSTFIQSQSNLQSPLKSQVIKSKIFGQSPLKNSQQINQSTNSLYQRNLIFSPQKSLDKSMSNHKISQQINGNQSVQQNQSPQNIQKSIMMSPSRQTMQNSKMTRKYSPIFQDCSQSSFRLSTIREMQNSSTILDSQQQQQNINSQQQLNQSKFQQKKRDIFTSNRDLSAPILNSRIETPKLNSSIFIERKESPSRLYQQIDNEANLKQQQHSEKLKMQIGQQKYYSPSFNPQSLTLGELIKKQQNSVIRYSPNRNSQNNSLNNSYINSQRQSSIFNQENRPNYSEYGLSSQRFQPNPFVQSQYEQISRDQSPPSPLKFQKTRIFQEISQPIKRSQNFNLNISFQDQNQDQQFVNQTSKSPSQAPLAFKTSKFVANQLNL</sequence>
<keyword evidence="4" id="KW-1185">Reference proteome</keyword>
<dbReference type="OrthoDB" id="286550at2759"/>
<dbReference type="InParanoid" id="W7XBK2"/>
<reference evidence="4" key="1">
    <citation type="journal article" date="2006" name="PLoS Biol.">
        <title>Macronuclear genome sequence of the ciliate Tetrahymena thermophila, a model eukaryote.</title>
        <authorList>
            <person name="Eisen J.A."/>
            <person name="Coyne R.S."/>
            <person name="Wu M."/>
            <person name="Wu D."/>
            <person name="Thiagarajan M."/>
            <person name="Wortman J.R."/>
            <person name="Badger J.H."/>
            <person name="Ren Q."/>
            <person name="Amedeo P."/>
            <person name="Jones K.M."/>
            <person name="Tallon L.J."/>
            <person name="Delcher A.L."/>
            <person name="Salzberg S.L."/>
            <person name="Silva J.C."/>
            <person name="Haas B.J."/>
            <person name="Majoros W.H."/>
            <person name="Farzad M."/>
            <person name="Carlton J.M."/>
            <person name="Smith R.K. Jr."/>
            <person name="Garg J."/>
            <person name="Pearlman R.E."/>
            <person name="Karrer K.M."/>
            <person name="Sun L."/>
            <person name="Manning G."/>
            <person name="Elde N.C."/>
            <person name="Turkewitz A.P."/>
            <person name="Asai D.J."/>
            <person name="Wilkes D.E."/>
            <person name="Wang Y."/>
            <person name="Cai H."/>
            <person name="Collins K."/>
            <person name="Stewart B.A."/>
            <person name="Lee S.R."/>
            <person name="Wilamowska K."/>
            <person name="Weinberg Z."/>
            <person name="Ruzzo W.L."/>
            <person name="Wloga D."/>
            <person name="Gaertig J."/>
            <person name="Frankel J."/>
            <person name="Tsao C.-C."/>
            <person name="Gorovsky M.A."/>
            <person name="Keeling P.J."/>
            <person name="Waller R.F."/>
            <person name="Patron N.J."/>
            <person name="Cherry J.M."/>
            <person name="Stover N.A."/>
            <person name="Krieger C.J."/>
            <person name="del Toro C."/>
            <person name="Ryder H.F."/>
            <person name="Williamson S.C."/>
            <person name="Barbeau R.A."/>
            <person name="Hamilton E.P."/>
            <person name="Orias E."/>
        </authorList>
    </citation>
    <scope>NUCLEOTIDE SEQUENCE [LARGE SCALE GENOMIC DNA]</scope>
    <source>
        <strain evidence="4">SB210</strain>
    </source>
</reference>
<name>W7XBK2_TETTS</name>
<dbReference type="SMART" id="SM00698">
    <property type="entry name" value="MORN"/>
    <property type="match status" value="4"/>
</dbReference>
<dbReference type="InterPro" id="IPR003409">
    <property type="entry name" value="MORN"/>
</dbReference>
<dbReference type="GeneID" id="24441349"/>
<feature type="compositionally biased region" description="Low complexity" evidence="2">
    <location>
        <begin position="690"/>
        <end position="708"/>
    </location>
</feature>
<feature type="compositionally biased region" description="Polar residues" evidence="2">
    <location>
        <begin position="441"/>
        <end position="450"/>
    </location>
</feature>
<feature type="region of interest" description="Disordered" evidence="2">
    <location>
        <begin position="684"/>
        <end position="712"/>
    </location>
</feature>
<evidence type="ECO:0000313" key="4">
    <source>
        <dbReference type="Proteomes" id="UP000009168"/>
    </source>
</evidence>
<dbReference type="Gene3D" id="2.20.110.10">
    <property type="entry name" value="Histone H3 K4-specific methyltransferase SET7/9 N-terminal domain"/>
    <property type="match status" value="1"/>
</dbReference>
<evidence type="ECO:0000313" key="3">
    <source>
        <dbReference type="EMBL" id="EWS71056.1"/>
    </source>
</evidence>
<dbReference type="AlphaFoldDB" id="W7XBK2"/>
<dbReference type="EMBL" id="GG662244">
    <property type="protein sequence ID" value="EWS71056.1"/>
    <property type="molecule type" value="Genomic_DNA"/>
</dbReference>
<feature type="compositionally biased region" description="Low complexity" evidence="2">
    <location>
        <begin position="430"/>
        <end position="440"/>
    </location>
</feature>
<proteinExistence type="predicted"/>
<accession>W7XBK2</accession>
<organism evidence="3 4">
    <name type="scientific">Tetrahymena thermophila (strain SB210)</name>
    <dbReference type="NCBI Taxonomy" id="312017"/>
    <lineage>
        <taxon>Eukaryota</taxon>
        <taxon>Sar</taxon>
        <taxon>Alveolata</taxon>
        <taxon>Ciliophora</taxon>
        <taxon>Intramacronucleata</taxon>
        <taxon>Oligohymenophorea</taxon>
        <taxon>Hymenostomatida</taxon>
        <taxon>Tetrahymenina</taxon>
        <taxon>Tetrahymenidae</taxon>
        <taxon>Tetrahymena</taxon>
    </lineage>
</organism>
<evidence type="ECO:0000256" key="1">
    <source>
        <dbReference type="ARBA" id="ARBA00022737"/>
    </source>
</evidence>
<dbReference type="InterPro" id="IPR052849">
    <property type="entry name" value="MORN_repeat_protein"/>
</dbReference>
<dbReference type="SUPFAM" id="SSF82185">
    <property type="entry name" value="Histone H3 K4-specific methyltransferase SET7/9 N-terminal domain"/>
    <property type="match status" value="2"/>
</dbReference>
<dbReference type="RefSeq" id="XP_012656397.1">
    <property type="nucleotide sequence ID" value="XM_012800943.1"/>
</dbReference>
<feature type="region of interest" description="Disordered" evidence="2">
    <location>
        <begin position="415"/>
        <end position="450"/>
    </location>
</feature>
<feature type="compositionally biased region" description="Polar residues" evidence="2">
    <location>
        <begin position="415"/>
        <end position="429"/>
    </location>
</feature>
<dbReference type="KEGG" id="tet:TTHERM_001000210"/>
<dbReference type="Proteomes" id="UP000009168">
    <property type="component" value="Unassembled WGS sequence"/>
</dbReference>
<keyword evidence="1" id="KW-0677">Repeat</keyword>